<organism evidence="2">
    <name type="scientific">Laccaria bicolor (strain S238N-H82 / ATCC MYA-4686)</name>
    <name type="common">Bicoloured deceiver</name>
    <name type="synonym">Laccaria laccata var. bicolor</name>
    <dbReference type="NCBI Taxonomy" id="486041"/>
    <lineage>
        <taxon>Eukaryota</taxon>
        <taxon>Fungi</taxon>
        <taxon>Dikarya</taxon>
        <taxon>Basidiomycota</taxon>
        <taxon>Agaricomycotina</taxon>
        <taxon>Agaricomycetes</taxon>
        <taxon>Agaricomycetidae</taxon>
        <taxon>Agaricales</taxon>
        <taxon>Agaricineae</taxon>
        <taxon>Hydnangiaceae</taxon>
        <taxon>Laccaria</taxon>
    </lineage>
</organism>
<dbReference type="EMBL" id="DS547123">
    <property type="protein sequence ID" value="EDR03587.1"/>
    <property type="molecule type" value="Genomic_DNA"/>
</dbReference>
<dbReference type="HOGENOM" id="CLU_071881_1_1_1"/>
<dbReference type="AlphaFoldDB" id="B0DPB4"/>
<gene>
    <name evidence="1" type="ORF">LACBIDRAFT_307074</name>
</gene>
<name>B0DPB4_LACBS</name>
<dbReference type="InParanoid" id="B0DPB4"/>
<dbReference type="OrthoDB" id="3231351at2759"/>
<dbReference type="RefSeq" id="XP_001885735.1">
    <property type="nucleotide sequence ID" value="XM_001885700.1"/>
</dbReference>
<keyword evidence="2" id="KW-1185">Reference proteome</keyword>
<accession>B0DPB4</accession>
<dbReference type="KEGG" id="lbc:LACBIDRAFT_307074"/>
<proteinExistence type="predicted"/>
<dbReference type="GeneID" id="6081376"/>
<evidence type="ECO:0000313" key="2">
    <source>
        <dbReference type="Proteomes" id="UP000001194"/>
    </source>
</evidence>
<reference evidence="1 2" key="1">
    <citation type="journal article" date="2008" name="Nature">
        <title>The genome of Laccaria bicolor provides insights into mycorrhizal symbiosis.</title>
        <authorList>
            <person name="Martin F."/>
            <person name="Aerts A."/>
            <person name="Ahren D."/>
            <person name="Brun A."/>
            <person name="Danchin E.G.J."/>
            <person name="Duchaussoy F."/>
            <person name="Gibon J."/>
            <person name="Kohler A."/>
            <person name="Lindquist E."/>
            <person name="Pereda V."/>
            <person name="Salamov A."/>
            <person name="Shapiro H.J."/>
            <person name="Wuyts J."/>
            <person name="Blaudez D."/>
            <person name="Buee M."/>
            <person name="Brokstein P."/>
            <person name="Canbaeck B."/>
            <person name="Cohen D."/>
            <person name="Courty P.E."/>
            <person name="Coutinho P.M."/>
            <person name="Delaruelle C."/>
            <person name="Detter J.C."/>
            <person name="Deveau A."/>
            <person name="DiFazio S."/>
            <person name="Duplessis S."/>
            <person name="Fraissinet-Tachet L."/>
            <person name="Lucic E."/>
            <person name="Frey-Klett P."/>
            <person name="Fourrey C."/>
            <person name="Feussner I."/>
            <person name="Gay G."/>
            <person name="Grimwood J."/>
            <person name="Hoegger P.J."/>
            <person name="Jain P."/>
            <person name="Kilaru S."/>
            <person name="Labbe J."/>
            <person name="Lin Y.C."/>
            <person name="Legue V."/>
            <person name="Le Tacon F."/>
            <person name="Marmeisse R."/>
            <person name="Melayah D."/>
            <person name="Montanini B."/>
            <person name="Muratet M."/>
            <person name="Nehls U."/>
            <person name="Niculita-Hirzel H."/>
            <person name="Oudot-Le Secq M.P."/>
            <person name="Peter M."/>
            <person name="Quesneville H."/>
            <person name="Rajashekar B."/>
            <person name="Reich M."/>
            <person name="Rouhier N."/>
            <person name="Schmutz J."/>
            <person name="Yin T."/>
            <person name="Chalot M."/>
            <person name="Henrissat B."/>
            <person name="Kuees U."/>
            <person name="Lucas S."/>
            <person name="Van de Peer Y."/>
            <person name="Podila G.K."/>
            <person name="Polle A."/>
            <person name="Pukkila P.J."/>
            <person name="Richardson P.M."/>
            <person name="Rouze P."/>
            <person name="Sanders I.R."/>
            <person name="Stajich J.E."/>
            <person name="Tunlid A."/>
            <person name="Tuskan G."/>
            <person name="Grigoriev I.V."/>
        </authorList>
    </citation>
    <scope>NUCLEOTIDE SEQUENCE [LARGE SCALE GENOMIC DNA]</scope>
    <source>
        <strain evidence="2">S238N-H82 / ATCC MYA-4686</strain>
    </source>
</reference>
<dbReference type="Proteomes" id="UP000001194">
    <property type="component" value="Unassembled WGS sequence"/>
</dbReference>
<protein>
    <submittedName>
        <fullName evidence="1">Predicted protein</fullName>
    </submittedName>
</protein>
<sequence length="164" mass="18368">MTCAATSRADKAEKPCIPKINWSANNSATVWTLLAEIEKSENYRVLYGKKDVAKNTSGETKVAVYARIAKAVLLELFSLNPNTVHNRIKSKLESLKNVYKKHAKWLCQTGEGVQKNEDGSQGSEETLSFYIMGDGPCIETPLHAVNIWKEIEADFPFFPTLHHI</sequence>
<evidence type="ECO:0000313" key="1">
    <source>
        <dbReference type="EMBL" id="EDR03587.1"/>
    </source>
</evidence>